<protein>
    <recommendedName>
        <fullName evidence="3">Transposase</fullName>
    </recommendedName>
</protein>
<organism evidence="1 2">
    <name type="scientific">Caballeronia udeis</name>
    <dbReference type="NCBI Taxonomy" id="1232866"/>
    <lineage>
        <taxon>Bacteria</taxon>
        <taxon>Pseudomonadati</taxon>
        <taxon>Pseudomonadota</taxon>
        <taxon>Betaproteobacteria</taxon>
        <taxon>Burkholderiales</taxon>
        <taxon>Burkholderiaceae</taxon>
        <taxon>Caballeronia</taxon>
    </lineage>
</organism>
<dbReference type="Proteomes" id="UP001620514">
    <property type="component" value="Unassembled WGS sequence"/>
</dbReference>
<reference evidence="1 2" key="1">
    <citation type="submission" date="2024-10" db="EMBL/GenBank/DDBJ databases">
        <authorList>
            <person name="Deangelis K."/>
            <person name="Huntemann M."/>
            <person name="Clum A."/>
            <person name="Wang J."/>
            <person name="Palaniappan K."/>
            <person name="Ritter S."/>
            <person name="Chen I.-M."/>
            <person name="Stamatis D."/>
            <person name="Reddy T."/>
            <person name="O'Malley R."/>
            <person name="Daum C."/>
            <person name="Ng V."/>
            <person name="Ivanova N."/>
            <person name="Kyrpides N."/>
            <person name="Woyke T."/>
        </authorList>
    </citation>
    <scope>NUCLEOTIDE SEQUENCE [LARGE SCALE GENOMIC DNA]</scope>
    <source>
        <strain evidence="1 2">GAS97</strain>
    </source>
</reference>
<evidence type="ECO:0000313" key="1">
    <source>
        <dbReference type="EMBL" id="MFK4444680.1"/>
    </source>
</evidence>
<comment type="caution">
    <text evidence="1">The sequence shown here is derived from an EMBL/GenBank/DDBJ whole genome shotgun (WGS) entry which is preliminary data.</text>
</comment>
<keyword evidence="2" id="KW-1185">Reference proteome</keyword>
<evidence type="ECO:0000313" key="2">
    <source>
        <dbReference type="Proteomes" id="UP001620514"/>
    </source>
</evidence>
<sequence length="36" mass="4280">MEAVKTLKLRIKDKHAKTLLAMARDVNTVWRSLKWQ</sequence>
<gene>
    <name evidence="1" type="ORF">ABH943_004702</name>
</gene>
<proteinExistence type="predicted"/>
<reference evidence="1 2" key="2">
    <citation type="submission" date="2024-11" db="EMBL/GenBank/DDBJ databases">
        <title>Using genomics to understand microbial adaptation to soil warming.</title>
        <authorList>
            <person name="Deangelis K.M. PhD."/>
        </authorList>
    </citation>
    <scope>NUCLEOTIDE SEQUENCE [LARGE SCALE GENOMIC DNA]</scope>
    <source>
        <strain evidence="1 2">GAS97</strain>
    </source>
</reference>
<evidence type="ECO:0008006" key="3">
    <source>
        <dbReference type="Google" id="ProtNLM"/>
    </source>
</evidence>
<accession>A0ABW8MLY6</accession>
<dbReference type="EMBL" id="JBIYDN010000015">
    <property type="protein sequence ID" value="MFK4444680.1"/>
    <property type="molecule type" value="Genomic_DNA"/>
</dbReference>
<name>A0ABW8MLY6_9BURK</name>